<dbReference type="EMBL" id="MGDT01000003">
    <property type="protein sequence ID" value="OGL67259.1"/>
    <property type="molecule type" value="Genomic_DNA"/>
</dbReference>
<organism evidence="3 4">
    <name type="scientific">Candidatus Uhrbacteria bacterium RIFCSPHIGHO2_01_FULL_63_20</name>
    <dbReference type="NCBI Taxonomy" id="1802385"/>
    <lineage>
        <taxon>Bacteria</taxon>
        <taxon>Candidatus Uhriibacteriota</taxon>
    </lineage>
</organism>
<evidence type="ECO:0000256" key="1">
    <source>
        <dbReference type="SAM" id="MobiDB-lite"/>
    </source>
</evidence>
<dbReference type="Proteomes" id="UP000177885">
    <property type="component" value="Unassembled WGS sequence"/>
</dbReference>
<reference evidence="3 4" key="1">
    <citation type="journal article" date="2016" name="Nat. Commun.">
        <title>Thousands of microbial genomes shed light on interconnected biogeochemical processes in an aquifer system.</title>
        <authorList>
            <person name="Anantharaman K."/>
            <person name="Brown C.T."/>
            <person name="Hug L.A."/>
            <person name="Sharon I."/>
            <person name="Castelle C.J."/>
            <person name="Probst A.J."/>
            <person name="Thomas B.C."/>
            <person name="Singh A."/>
            <person name="Wilkins M.J."/>
            <person name="Karaoz U."/>
            <person name="Brodie E.L."/>
            <person name="Williams K.H."/>
            <person name="Hubbard S.S."/>
            <person name="Banfield J.F."/>
        </authorList>
    </citation>
    <scope>NUCLEOTIDE SEQUENCE [LARGE SCALE GENOMIC DNA]</scope>
</reference>
<keyword evidence="2" id="KW-0812">Transmembrane</keyword>
<feature type="region of interest" description="Disordered" evidence="1">
    <location>
        <begin position="1"/>
        <end position="23"/>
    </location>
</feature>
<feature type="transmembrane region" description="Helical" evidence="2">
    <location>
        <begin position="33"/>
        <end position="52"/>
    </location>
</feature>
<dbReference type="AlphaFoldDB" id="A0A1F7TMR0"/>
<name>A0A1F7TMR0_9BACT</name>
<sequence>MESPSAKPTPSPSSFFSRPLPTAKKPKGIPKPVIVAGGILLALAAIVIAVLWTQLREARQQAVQLPTPDETAQLVAEVGKLIRLPEDETPTIATVSDPEKLREQAFFKNASEGDKVIIYTQSKKAILYSPTLKQIIEVANVNLSSSPAAAAPATAP</sequence>
<protein>
    <submittedName>
        <fullName evidence="3">Uncharacterized protein</fullName>
    </submittedName>
</protein>
<evidence type="ECO:0000313" key="3">
    <source>
        <dbReference type="EMBL" id="OGL67259.1"/>
    </source>
</evidence>
<keyword evidence="2" id="KW-0472">Membrane</keyword>
<gene>
    <name evidence="3" type="ORF">A2856_04380</name>
</gene>
<comment type="caution">
    <text evidence="3">The sequence shown here is derived from an EMBL/GenBank/DDBJ whole genome shotgun (WGS) entry which is preliminary data.</text>
</comment>
<proteinExistence type="predicted"/>
<feature type="compositionally biased region" description="Low complexity" evidence="1">
    <location>
        <begin position="1"/>
        <end position="21"/>
    </location>
</feature>
<accession>A0A1F7TMR0</accession>
<keyword evidence="2" id="KW-1133">Transmembrane helix</keyword>
<evidence type="ECO:0000313" key="4">
    <source>
        <dbReference type="Proteomes" id="UP000177885"/>
    </source>
</evidence>
<evidence type="ECO:0000256" key="2">
    <source>
        <dbReference type="SAM" id="Phobius"/>
    </source>
</evidence>